<evidence type="ECO:0008006" key="4">
    <source>
        <dbReference type="Google" id="ProtNLM"/>
    </source>
</evidence>
<protein>
    <recommendedName>
        <fullName evidence="4">Phage terminase-like protein, large subunit, contains N-terminal HTH domain</fullName>
    </recommendedName>
</protein>
<organism evidence="1 3">
    <name type="scientific">Microbacterium paraoxydans</name>
    <dbReference type="NCBI Taxonomy" id="199592"/>
    <lineage>
        <taxon>Bacteria</taxon>
        <taxon>Bacillati</taxon>
        <taxon>Actinomycetota</taxon>
        <taxon>Actinomycetes</taxon>
        <taxon>Micrococcales</taxon>
        <taxon>Microbacteriaceae</taxon>
        <taxon>Microbacterium</taxon>
    </lineage>
</organism>
<dbReference type="AlphaFoldDB" id="A0A1H1L720"/>
<dbReference type="GeneID" id="36300961"/>
<name>A0A1H1L720_9MICO</name>
<dbReference type="RefSeq" id="WP_060921024.1">
    <property type="nucleotide sequence ID" value="NZ_LT629770.1"/>
</dbReference>
<dbReference type="EMBL" id="LT629770">
    <property type="protein sequence ID" value="SDR72213.1"/>
    <property type="molecule type" value="Genomic_DNA"/>
</dbReference>
<reference evidence="1 3" key="1">
    <citation type="submission" date="2016-10" db="EMBL/GenBank/DDBJ databases">
        <authorList>
            <person name="de Groot N.N."/>
        </authorList>
    </citation>
    <scope>NUCLEOTIDE SEQUENCE [LARGE SCALE GENOMIC DNA]</scope>
    <source>
        <strain evidence="1 3">DSM 15019</strain>
    </source>
</reference>
<gene>
    <name evidence="1" type="ORF">SAMN04489809_0002</name>
    <name evidence="2" type="ORF">SAMN04489809_0078</name>
</gene>
<dbReference type="Gene3D" id="3.40.50.300">
    <property type="entry name" value="P-loop containing nucleotide triphosphate hydrolases"/>
    <property type="match status" value="1"/>
</dbReference>
<dbReference type="Proteomes" id="UP000182126">
    <property type="component" value="Chromosome I"/>
</dbReference>
<evidence type="ECO:0000313" key="2">
    <source>
        <dbReference type="EMBL" id="SDR72213.1"/>
    </source>
</evidence>
<dbReference type="InterPro" id="IPR027417">
    <property type="entry name" value="P-loop_NTPase"/>
</dbReference>
<proteinExistence type="predicted"/>
<evidence type="ECO:0000313" key="1">
    <source>
        <dbReference type="EMBL" id="SDR70273.1"/>
    </source>
</evidence>
<sequence length="548" mass="60093">MTAKLFGRTEPRLWTKPLRELTPETSRGFEVIEFALTILGVTLYPWQKWLLIHALELRPDGTYRFKRVIVLVARQQGKTMLASVLAAWWLFVDSGRNKEQVPPLKFKVVGVAQNLDIAKEPWAAVKSWCDPDPETEEEAELAIDALQAATAKVRDANGSIAITARSRAHYEIRAAKNARGKPAARVLMDEMREQRDWVAWNAVSQTLKSFWSGQLWGISNAGASDAVVLRTQRDAGLADIADWDAYVGAGLTSAEEYANTHDTSLGIFEWSAPDGCAKDDIDGILQANPSIGYGAMTVQDALSDIRSMTDAGYRTEVLCQWVTVRVDSFINVKDFQALYVPPADVKITKGERTVWAIDTSKRSNDSGVTTWIGAATRTKSGKPFATVRHRRTGIVWAPDYITKLADESGFREVVVVGRGAPAAELVEELQKPERNLTVHVLDGGQFAAATGQMSDAVRDKDIVLVEQPDITLAVEGGVTKEYAENDAWSRSKSLPVDISGLIAMSEALYGLVNLEPEIVPDPPKPPAAESVSRADIAPDEMNLATVAF</sequence>
<evidence type="ECO:0000313" key="3">
    <source>
        <dbReference type="Proteomes" id="UP000182126"/>
    </source>
</evidence>
<dbReference type="EMBL" id="LT629770">
    <property type="protein sequence ID" value="SDR70273.1"/>
    <property type="molecule type" value="Genomic_DNA"/>
</dbReference>
<accession>A0A1H1L720</accession>